<gene>
    <name evidence="1" type="ORF">SAMN04489740_2710</name>
</gene>
<dbReference type="EMBL" id="FNTV01000001">
    <property type="protein sequence ID" value="SEE83187.1"/>
    <property type="molecule type" value="Genomic_DNA"/>
</dbReference>
<evidence type="ECO:0000313" key="1">
    <source>
        <dbReference type="EMBL" id="SEE83187.1"/>
    </source>
</evidence>
<dbReference type="AlphaFoldDB" id="A0A1H5M348"/>
<proteinExistence type="predicted"/>
<sequence length="114" mass="12429">MSTAPTEAIEAAARAIYRSVNRGHADTKGWDEVQPNWKRSYRRDATAAVGAAVPYVAAQALRDAADALEAGWAYGAELKSDGNEDRDVAAAMQMTHENAEELRRRADHLEGKSE</sequence>
<name>A0A1H5M348_9MICC</name>
<dbReference type="RefSeq" id="WP_074712008.1">
    <property type="nucleotide sequence ID" value="NZ_FNTV01000001.1"/>
</dbReference>
<accession>A0A1H5M348</accession>
<reference evidence="1 2" key="1">
    <citation type="submission" date="2016-10" db="EMBL/GenBank/DDBJ databases">
        <authorList>
            <person name="de Groot N.N."/>
        </authorList>
    </citation>
    <scope>NUCLEOTIDE SEQUENCE [LARGE SCALE GENOMIC DNA]</scope>
    <source>
        <strain evidence="1 2">DSM 22274</strain>
    </source>
</reference>
<protein>
    <submittedName>
        <fullName evidence="1">Uncharacterized protein</fullName>
    </submittedName>
</protein>
<organism evidence="1 2">
    <name type="scientific">Arthrobacter alpinus</name>
    <dbReference type="NCBI Taxonomy" id="656366"/>
    <lineage>
        <taxon>Bacteria</taxon>
        <taxon>Bacillati</taxon>
        <taxon>Actinomycetota</taxon>
        <taxon>Actinomycetes</taxon>
        <taxon>Micrococcales</taxon>
        <taxon>Micrococcaceae</taxon>
        <taxon>Arthrobacter</taxon>
    </lineage>
</organism>
<evidence type="ECO:0000313" key="2">
    <source>
        <dbReference type="Proteomes" id="UP000182725"/>
    </source>
</evidence>
<dbReference type="Proteomes" id="UP000182725">
    <property type="component" value="Unassembled WGS sequence"/>
</dbReference>